<keyword evidence="9" id="KW-1038">Host endoplasmic reticulum</keyword>
<keyword evidence="7" id="KW-1100">Inhibition of host NF-kappa-B by virus</keyword>
<comment type="similarity">
    <text evidence="11">Belongs to the orthopoxvirus OPG038 family.</text>
</comment>
<dbReference type="GO" id="GO:0044165">
    <property type="term" value="C:host cell endoplasmic reticulum"/>
    <property type="evidence" value="ECO:0007669"/>
    <property type="project" value="UniProtKB-SubCell"/>
</dbReference>
<accession>Q08FG3</accession>
<comment type="subunit">
    <text evidence="12">Homooligomer. Interacts with host CD80 and CD86 when secreted.</text>
</comment>
<gene>
    <name evidence="16" type="ORF">DpV84gp017</name>
</gene>
<evidence type="ECO:0000256" key="1">
    <source>
        <dbReference type="ARBA" id="ARBA00004354"/>
    </source>
</evidence>
<evidence type="ECO:0000256" key="7">
    <source>
        <dbReference type="ARBA" id="ARBA00022863"/>
    </source>
</evidence>
<dbReference type="InterPro" id="IPR006971">
    <property type="entry name" value="Poxvirus_M2"/>
</dbReference>
<keyword evidence="8" id="KW-0325">Glycoprotein</keyword>
<protein>
    <recommendedName>
        <fullName evidence="13">Early protein OPG038</fullName>
    </recommendedName>
    <alternativeName>
        <fullName evidence="14">Protein M2</fullName>
    </alternativeName>
</protein>
<dbReference type="GO" id="GO:0005576">
    <property type="term" value="C:extracellular region"/>
    <property type="evidence" value="ECO:0007669"/>
    <property type="project" value="UniProtKB-SubCell"/>
</dbReference>
<dbReference type="Pfam" id="PF04887">
    <property type="entry name" value="Pox_M2"/>
    <property type="match status" value="1"/>
</dbReference>
<keyword evidence="3" id="KW-0244">Early protein</keyword>
<evidence type="ECO:0000256" key="5">
    <source>
        <dbReference type="ARBA" id="ARBA00022581"/>
    </source>
</evidence>
<comment type="subcellular location">
    <subcellularLocation>
        <location evidence="1">Host endoplasmic reticulum</location>
    </subcellularLocation>
    <subcellularLocation>
        <location evidence="2">Secreted</location>
    </subcellularLocation>
</comment>
<evidence type="ECO:0000256" key="3">
    <source>
        <dbReference type="ARBA" id="ARBA00022518"/>
    </source>
</evidence>
<proteinExistence type="inferred from homology"/>
<evidence type="ECO:0000256" key="6">
    <source>
        <dbReference type="ARBA" id="ARBA00022729"/>
    </source>
</evidence>
<dbReference type="Proteomes" id="UP000162522">
    <property type="component" value="Segment"/>
</dbReference>
<comment type="function">
    <text evidence="15">Plays a role in immune evasion. When secreted, inhibits T-cell activation by preventing the binding of host CD80 and CD86 to soluble CTLA4 and CD28. In the infected cell, may inhibits host NF kappa B activation.</text>
</comment>
<sequence length="228" mass="25283">MAKLFYFILITICISSCLSFPLSNKNGRQPPSSKLGKCNSNRHRFWNLAASLVIGLTYPITEQEECTINIISNSHISITGYGINVDFEFTTEIKKPLVASAEGFVNNTLVILIFMADDRSSNAHNIIPDTKVTITCLDVDCDTISKKQNIDNLPTKNELIIVGSCITCVDLNVYPNSLYGFRGANSIIPRPYSGTSGGYTWKSLNSSKRQCDVDTEKVDYNVCDRESN</sequence>
<evidence type="ECO:0000256" key="11">
    <source>
        <dbReference type="ARBA" id="ARBA00034764"/>
    </source>
</evidence>
<evidence type="ECO:0000313" key="16">
    <source>
        <dbReference type="EMBL" id="ABI99004.1"/>
    </source>
</evidence>
<keyword evidence="5" id="KW-0945">Host-virus interaction</keyword>
<evidence type="ECO:0000256" key="10">
    <source>
        <dbReference type="ARBA" id="ARBA00023280"/>
    </source>
</evidence>
<evidence type="ECO:0000256" key="4">
    <source>
        <dbReference type="ARBA" id="ARBA00022525"/>
    </source>
</evidence>
<organism evidence="16 17">
    <name type="scientific">Deerpox virus (strain W-1170-84)</name>
    <name type="common">DPV</name>
    <dbReference type="NCBI Taxonomy" id="305676"/>
    <lineage>
        <taxon>Viruses</taxon>
        <taxon>Varidnaviria</taxon>
        <taxon>Bamfordvirae</taxon>
        <taxon>Nucleocytoviricota</taxon>
        <taxon>Pokkesviricetes</taxon>
        <taxon>Chitovirales</taxon>
        <taxon>Poxviridae</taxon>
        <taxon>Chordopoxvirinae</taxon>
        <taxon>Cervidpoxvirus</taxon>
        <taxon>Cervidpoxvirus muledeerpox</taxon>
        <taxon>Mule deerpox virus</taxon>
    </lineage>
</organism>
<keyword evidence="4" id="KW-0964">Secreted</keyword>
<evidence type="ECO:0000313" key="17">
    <source>
        <dbReference type="Proteomes" id="UP000162522"/>
    </source>
</evidence>
<evidence type="ECO:0000256" key="9">
    <source>
        <dbReference type="ARBA" id="ARBA00023184"/>
    </source>
</evidence>
<organismHost>
    <name type="scientific">Odocoileus hemionus</name>
    <name type="common">Mule deer</name>
    <name type="synonym">Cervus hemionus</name>
    <dbReference type="NCBI Taxonomy" id="9872"/>
</organismHost>
<name>Q08FG3_DPV84</name>
<dbReference type="PIRSF" id="PIRSF015982">
    <property type="entry name" value="VAC_M2L"/>
    <property type="match status" value="1"/>
</dbReference>
<evidence type="ECO:0000256" key="14">
    <source>
        <dbReference type="ARBA" id="ARBA00034914"/>
    </source>
</evidence>
<evidence type="ECO:0000256" key="2">
    <source>
        <dbReference type="ARBA" id="ARBA00004613"/>
    </source>
</evidence>
<keyword evidence="6" id="KW-0732">Signal</keyword>
<reference evidence="16 17" key="1">
    <citation type="journal article" date="2005" name="J. Virol.">
        <title>Genome of deerpox virus.</title>
        <authorList>
            <person name="Afonso C.L."/>
            <person name="Delhon G."/>
            <person name="Tulman E.R."/>
            <person name="Lu Z."/>
            <person name="Zsak A."/>
            <person name="Becerra V.M."/>
            <person name="Zsak L."/>
            <person name="Kutish G.F."/>
            <person name="Rock D.L."/>
        </authorList>
    </citation>
    <scope>NUCLEOTIDE SEQUENCE [LARGE SCALE GENOMIC DNA]</scope>
    <source>
        <strain evidence="16">W-1170-84</strain>
    </source>
</reference>
<dbReference type="GO" id="GO:0085034">
    <property type="term" value="P:symbiont-mediated suppression of host NF-kappaB cascade"/>
    <property type="evidence" value="ECO:0007669"/>
    <property type="project" value="UniProtKB-KW"/>
</dbReference>
<evidence type="ECO:0000256" key="12">
    <source>
        <dbReference type="ARBA" id="ARBA00034797"/>
    </source>
</evidence>
<keyword evidence="10" id="KW-0899">Viral immunoevasion</keyword>
<dbReference type="EMBL" id="AY689437">
    <property type="protein sequence ID" value="ABI99004.1"/>
    <property type="molecule type" value="Genomic_DNA"/>
</dbReference>
<evidence type="ECO:0000256" key="13">
    <source>
        <dbReference type="ARBA" id="ARBA00034839"/>
    </source>
</evidence>
<evidence type="ECO:0000256" key="8">
    <source>
        <dbReference type="ARBA" id="ARBA00023180"/>
    </source>
</evidence>
<evidence type="ECO:0000256" key="15">
    <source>
        <dbReference type="ARBA" id="ARBA00045309"/>
    </source>
</evidence>